<dbReference type="AlphaFoldDB" id="D9QGZ3"/>
<evidence type="ECO:0000313" key="6">
    <source>
        <dbReference type="Proteomes" id="UP000002696"/>
    </source>
</evidence>
<dbReference type="Proteomes" id="UP000002696">
    <property type="component" value="Chromosome"/>
</dbReference>
<evidence type="ECO:0000259" key="4">
    <source>
        <dbReference type="PROSITE" id="PS50937"/>
    </source>
</evidence>
<accession>D9QGZ3</accession>
<gene>
    <name evidence="5" type="ordered locus">Bresu_1648</name>
</gene>
<evidence type="ECO:0000256" key="2">
    <source>
        <dbReference type="ARBA" id="ARBA00023125"/>
    </source>
</evidence>
<dbReference type="InterPro" id="IPR000551">
    <property type="entry name" value="MerR-type_HTH_dom"/>
</dbReference>
<dbReference type="KEGG" id="bsb:Bresu_1648"/>
<dbReference type="InterPro" id="IPR009061">
    <property type="entry name" value="DNA-bd_dom_put_sf"/>
</dbReference>
<dbReference type="OrthoDB" id="9802944at2"/>
<dbReference type="InterPro" id="IPR047057">
    <property type="entry name" value="MerR_fam"/>
</dbReference>
<keyword evidence="3" id="KW-0804">Transcription</keyword>
<dbReference type="FunCoup" id="D9QGZ3">
    <property type="interactions" value="141"/>
</dbReference>
<dbReference type="Gene3D" id="1.10.1660.10">
    <property type="match status" value="1"/>
</dbReference>
<dbReference type="PANTHER" id="PTHR30204">
    <property type="entry name" value="REDOX-CYCLING DRUG-SENSING TRANSCRIPTIONAL ACTIVATOR SOXR"/>
    <property type="match status" value="1"/>
</dbReference>
<dbReference type="STRING" id="633149.Bresu_1648"/>
<evidence type="ECO:0000313" key="5">
    <source>
        <dbReference type="EMBL" id="ADL00959.1"/>
    </source>
</evidence>
<dbReference type="InterPro" id="IPR015358">
    <property type="entry name" value="Tscrpt_reg_MerR_DNA-bd"/>
</dbReference>
<dbReference type="SMART" id="SM00422">
    <property type="entry name" value="HTH_MERR"/>
    <property type="match status" value="1"/>
</dbReference>
<dbReference type="eggNOG" id="COG0789">
    <property type="taxonomic scope" value="Bacteria"/>
</dbReference>
<dbReference type="SUPFAM" id="SSF46955">
    <property type="entry name" value="Putative DNA-binding domain"/>
    <property type="match status" value="1"/>
</dbReference>
<dbReference type="BioCyc" id="BSUB633149:G1GM8-1636-MONOMER"/>
<dbReference type="InParanoid" id="D9QGZ3"/>
<feature type="domain" description="HTH merR-type" evidence="4">
    <location>
        <begin position="10"/>
        <end position="77"/>
    </location>
</feature>
<evidence type="ECO:0000256" key="3">
    <source>
        <dbReference type="ARBA" id="ARBA00023163"/>
    </source>
</evidence>
<dbReference type="PANTHER" id="PTHR30204:SF92">
    <property type="entry name" value="HTH-TYPE TRANSCRIPTIONAL REGULATOR ZNTR"/>
    <property type="match status" value="1"/>
</dbReference>
<dbReference type="Pfam" id="PF00376">
    <property type="entry name" value="MerR"/>
    <property type="match status" value="1"/>
</dbReference>
<keyword evidence="2" id="KW-0238">DNA-binding</keyword>
<dbReference type="HOGENOM" id="CLU_060077_2_0_5"/>
<dbReference type="GO" id="GO:0003700">
    <property type="term" value="F:DNA-binding transcription factor activity"/>
    <property type="evidence" value="ECO:0007669"/>
    <property type="project" value="InterPro"/>
</dbReference>
<sequence length="159" mass="17104">MPTVSSPARSIGRLSAATGVKVPTIRFYEQIGLLPRAARNESDYRVYDEPAFRRLSFIRHARQLGFEIDDIRALLDLADEPERPCGDANRIAERQLAAVDAKIAGLQALRTELSRMQVACAGGRVSDCRVIEALSGAGDLQLGAVTSPSPTVLSQGNVG</sequence>
<evidence type="ECO:0000256" key="1">
    <source>
        <dbReference type="ARBA" id="ARBA00023015"/>
    </source>
</evidence>
<dbReference type="PROSITE" id="PS50937">
    <property type="entry name" value="HTH_MERR_2"/>
    <property type="match status" value="1"/>
</dbReference>
<name>D9QGZ3_BRESC</name>
<dbReference type="Pfam" id="PF09278">
    <property type="entry name" value="MerR-DNA-bind"/>
    <property type="match status" value="1"/>
</dbReference>
<reference evidence="6" key="1">
    <citation type="journal article" date="2011" name="J. Bacteriol.">
        <title>Genome sequences of eight morphologically diverse alphaproteobacteria.</title>
        <authorList>
            <consortium name="US DOE Joint Genome Institute"/>
            <person name="Brown P.J."/>
            <person name="Kysela D.T."/>
            <person name="Buechlein A."/>
            <person name="Hemmerich C."/>
            <person name="Brun Y.V."/>
        </authorList>
    </citation>
    <scope>NUCLEOTIDE SEQUENCE [LARGE SCALE GENOMIC DNA]</scope>
    <source>
        <strain evidence="6">ATCC 15264 / DSM 4735 / LMG 14903 / NBRC 16000 / CB 81</strain>
    </source>
</reference>
<dbReference type="CDD" id="cd04785">
    <property type="entry name" value="HTH_CadR-PbrR-like"/>
    <property type="match status" value="1"/>
</dbReference>
<proteinExistence type="predicted"/>
<dbReference type="EMBL" id="CP002102">
    <property type="protein sequence ID" value="ADL00959.1"/>
    <property type="molecule type" value="Genomic_DNA"/>
</dbReference>
<dbReference type="PRINTS" id="PR00040">
    <property type="entry name" value="HTHMERR"/>
</dbReference>
<protein>
    <submittedName>
        <fullName evidence="5">Transcriptional regulator, MerR family</fullName>
    </submittedName>
</protein>
<dbReference type="GO" id="GO:0003677">
    <property type="term" value="F:DNA binding"/>
    <property type="evidence" value="ECO:0007669"/>
    <property type="project" value="UniProtKB-KW"/>
</dbReference>
<organism evidence="5 6">
    <name type="scientific">Brevundimonas subvibrioides (strain ATCC 15264 / DSM 4735 / LMG 14903 / NBRC 16000 / CB 81)</name>
    <name type="common">Caulobacter subvibrioides</name>
    <dbReference type="NCBI Taxonomy" id="633149"/>
    <lineage>
        <taxon>Bacteria</taxon>
        <taxon>Pseudomonadati</taxon>
        <taxon>Pseudomonadota</taxon>
        <taxon>Alphaproteobacteria</taxon>
        <taxon>Caulobacterales</taxon>
        <taxon>Caulobacteraceae</taxon>
        <taxon>Brevundimonas</taxon>
    </lineage>
</organism>
<keyword evidence="1" id="KW-0805">Transcription regulation</keyword>
<dbReference type="PROSITE" id="PS00552">
    <property type="entry name" value="HTH_MERR_1"/>
    <property type="match status" value="1"/>
</dbReference>
<dbReference type="RefSeq" id="WP_013269061.1">
    <property type="nucleotide sequence ID" value="NC_014375.1"/>
</dbReference>
<keyword evidence="6" id="KW-1185">Reference proteome</keyword>